<gene>
    <name evidence="2" type="ORF">CRH09_35835</name>
</gene>
<evidence type="ECO:0000259" key="1">
    <source>
        <dbReference type="PROSITE" id="PS50943"/>
    </source>
</evidence>
<dbReference type="PROSITE" id="PS50943">
    <property type="entry name" value="HTH_CROC1"/>
    <property type="match status" value="1"/>
</dbReference>
<dbReference type="GO" id="GO:0003677">
    <property type="term" value="F:DNA binding"/>
    <property type="evidence" value="ECO:0007669"/>
    <property type="project" value="InterPro"/>
</dbReference>
<protein>
    <submittedName>
        <fullName evidence="2">XRE family transcriptional regulator</fullName>
    </submittedName>
</protein>
<dbReference type="EMBL" id="CP023778">
    <property type="protein sequence ID" value="ATL70758.1"/>
    <property type="molecule type" value="Genomic_DNA"/>
</dbReference>
<dbReference type="InterPro" id="IPR001387">
    <property type="entry name" value="Cro/C1-type_HTH"/>
</dbReference>
<dbReference type="Pfam" id="PF13560">
    <property type="entry name" value="HTH_31"/>
    <property type="match status" value="1"/>
</dbReference>
<evidence type="ECO:0000313" key="2">
    <source>
        <dbReference type="EMBL" id="ATL70758.1"/>
    </source>
</evidence>
<proteinExistence type="predicted"/>
<dbReference type="CDD" id="cd00093">
    <property type="entry name" value="HTH_XRE"/>
    <property type="match status" value="1"/>
</dbReference>
<dbReference type="InterPro" id="IPR010982">
    <property type="entry name" value="Lambda_DNA-bd_dom_sf"/>
</dbReference>
<evidence type="ECO:0000313" key="3">
    <source>
        <dbReference type="Proteomes" id="UP000221961"/>
    </source>
</evidence>
<dbReference type="Pfam" id="PF19054">
    <property type="entry name" value="DUF5753"/>
    <property type="match status" value="1"/>
</dbReference>
<accession>A0A291RU32</accession>
<feature type="domain" description="HTH cro/C1-type" evidence="1">
    <location>
        <begin position="5"/>
        <end position="60"/>
    </location>
</feature>
<dbReference type="Gene3D" id="1.10.260.40">
    <property type="entry name" value="lambda repressor-like DNA-binding domains"/>
    <property type="match status" value="1"/>
</dbReference>
<dbReference type="KEGG" id="ntp:CRH09_35835"/>
<dbReference type="Proteomes" id="UP000221961">
    <property type="component" value="Chromosome"/>
</dbReference>
<name>A0A291RU32_9NOCA</name>
<dbReference type="InterPro" id="IPR043917">
    <property type="entry name" value="DUF5753"/>
</dbReference>
<sequence length="284" mass="31834">MGRILSRLRAASGMSQDAAGKLIDLSAQTIGRLEEGLPTTIGPLHIKALCDGYGATAEERETLLSLVREVKEAQRAGGSWWRRYSDVIHTDFNHYLALEEAASRITMWQTTFLPGPFQIPGYRRQTLWASRPDLPPDAVEKRIEVATMRQNRLQDPAFRMDAILSESVLRYEIGGRGVMRDQLLHLAEIMLLPNVSVRVVRFGASGILGLVTGSFVLLEFPLLPSTKLAEPPVVYVEEWKGSLYLDQEPEVGDYRRAADEISRVALTDDDTRRLVLEIAEEFAQ</sequence>
<reference evidence="2 3" key="1">
    <citation type="submission" date="2017-10" db="EMBL/GenBank/DDBJ databases">
        <title>Comparative genomics between pathogenic Norcardia.</title>
        <authorList>
            <person name="Zeng L."/>
        </authorList>
    </citation>
    <scope>NUCLEOTIDE SEQUENCE [LARGE SCALE GENOMIC DNA]</scope>
    <source>
        <strain evidence="2 3">NC_YFY_NT001</strain>
    </source>
</reference>
<dbReference type="SUPFAM" id="SSF47413">
    <property type="entry name" value="lambda repressor-like DNA-binding domains"/>
    <property type="match status" value="1"/>
</dbReference>
<dbReference type="AlphaFoldDB" id="A0A291RU32"/>
<dbReference type="SMART" id="SM00530">
    <property type="entry name" value="HTH_XRE"/>
    <property type="match status" value="1"/>
</dbReference>
<organism evidence="2 3">
    <name type="scientific">Nocardia terpenica</name>
    <dbReference type="NCBI Taxonomy" id="455432"/>
    <lineage>
        <taxon>Bacteria</taxon>
        <taxon>Bacillati</taxon>
        <taxon>Actinomycetota</taxon>
        <taxon>Actinomycetes</taxon>
        <taxon>Mycobacteriales</taxon>
        <taxon>Nocardiaceae</taxon>
        <taxon>Nocardia</taxon>
    </lineage>
</organism>